<keyword evidence="4" id="KW-0964">Secreted</keyword>
<keyword evidence="5" id="KW-0175">Coiled coil</keyword>
<dbReference type="Gene3D" id="6.10.10.10">
    <property type="entry name" value="Flagellar export chaperone, C-terminal domain"/>
    <property type="match status" value="1"/>
</dbReference>
<dbReference type="GO" id="GO:0005198">
    <property type="term" value="F:structural molecule activity"/>
    <property type="evidence" value="ECO:0007669"/>
    <property type="project" value="UniProtKB-UniRule"/>
</dbReference>
<evidence type="ECO:0000256" key="2">
    <source>
        <dbReference type="ARBA" id="ARBA00020110"/>
    </source>
</evidence>
<dbReference type="PRINTS" id="PR00207">
    <property type="entry name" value="FLAGELLIN"/>
</dbReference>
<gene>
    <name evidence="8" type="ORF">FTV88_1346</name>
</gene>
<keyword evidence="9" id="KW-1185">Reference proteome</keyword>
<keyword evidence="8" id="KW-0282">Flagellum</keyword>
<evidence type="ECO:0000256" key="5">
    <source>
        <dbReference type="SAM" id="Coils"/>
    </source>
</evidence>
<dbReference type="GO" id="GO:0005576">
    <property type="term" value="C:extracellular region"/>
    <property type="evidence" value="ECO:0007669"/>
    <property type="project" value="UniProtKB-SubCell"/>
</dbReference>
<dbReference type="Proteomes" id="UP000366051">
    <property type="component" value="Chromosome"/>
</dbReference>
<evidence type="ECO:0000259" key="7">
    <source>
        <dbReference type="Pfam" id="PF00700"/>
    </source>
</evidence>
<dbReference type="KEGG" id="hcv:FTV88_1346"/>
<dbReference type="PANTHER" id="PTHR42792">
    <property type="entry name" value="FLAGELLIN"/>
    <property type="match status" value="1"/>
</dbReference>
<dbReference type="GO" id="GO:0009288">
    <property type="term" value="C:bacterial-type flagellum"/>
    <property type="evidence" value="ECO:0007669"/>
    <property type="project" value="UniProtKB-SubCell"/>
</dbReference>
<dbReference type="InterPro" id="IPR042187">
    <property type="entry name" value="Flagellin_C_sub2"/>
</dbReference>
<feature type="domain" description="Flagellin C-terminal" evidence="7">
    <location>
        <begin position="535"/>
        <end position="619"/>
    </location>
</feature>
<keyword evidence="8" id="KW-0969">Cilium</keyword>
<evidence type="ECO:0000256" key="3">
    <source>
        <dbReference type="ARBA" id="ARBA00023143"/>
    </source>
</evidence>
<dbReference type="Pfam" id="PF00669">
    <property type="entry name" value="Flagellin_N"/>
    <property type="match status" value="1"/>
</dbReference>
<comment type="similarity">
    <text evidence="1 4">Belongs to the bacterial flagellin family.</text>
</comment>
<evidence type="ECO:0000256" key="1">
    <source>
        <dbReference type="ARBA" id="ARBA00005709"/>
    </source>
</evidence>
<dbReference type="AlphaFoldDB" id="A0A5Q2N121"/>
<evidence type="ECO:0000259" key="6">
    <source>
        <dbReference type="Pfam" id="PF00669"/>
    </source>
</evidence>
<dbReference type="InterPro" id="IPR001029">
    <property type="entry name" value="Flagellin_N"/>
</dbReference>
<feature type="domain" description="Flagellin N-terminal" evidence="6">
    <location>
        <begin position="3"/>
        <end position="138"/>
    </location>
</feature>
<dbReference type="NCBIfam" id="NF033876">
    <property type="entry name" value="flagella_HExxH"/>
    <property type="match status" value="1"/>
</dbReference>
<reference evidence="9" key="1">
    <citation type="submission" date="2019-11" db="EMBL/GenBank/DDBJ databases">
        <title>Genome sequence of Heliorestis convoluta strain HH, an alkaliphilic and minimalistic phototrophic bacterium from a soda lake in Egypt.</title>
        <authorList>
            <person name="Dewey E.D."/>
            <person name="Stokes L.M."/>
            <person name="Burchell B.M."/>
            <person name="Shaffer K.N."/>
            <person name="Huntington A.M."/>
            <person name="Baker J.M."/>
            <person name="Nadendla S."/>
            <person name="Giglio M.G."/>
            <person name="Touchman J.W."/>
            <person name="Blankenship R.E."/>
            <person name="Madigan M.T."/>
            <person name="Sattley W.M."/>
        </authorList>
    </citation>
    <scope>NUCLEOTIDE SEQUENCE [LARGE SCALE GENOMIC DNA]</scope>
    <source>
        <strain evidence="9">HH</strain>
    </source>
</reference>
<protein>
    <recommendedName>
        <fullName evidence="2 4">Flagellin</fullName>
    </recommendedName>
</protein>
<accession>A0A5Q2N121</accession>
<dbReference type="Pfam" id="PF00700">
    <property type="entry name" value="Flagellin_C"/>
    <property type="match status" value="1"/>
</dbReference>
<name>A0A5Q2N121_9FIRM</name>
<sequence>MIINNNIGAMNAYRLLNQNNLSGSKAMEKLSSGLRINRASDDVAGLAISEKMRAQIRGLNQSTRNAQDGISMIQTAEGALEESHNILQRMRELAVQAANDTNTASDRSAIQAEIDQLTKDIDRIGNNTEFNTIKLLNRNSVSQAEADAIISNLKKWWLKEAEELVKAGFGLEASDINMKVEIFDNPSNPAAALVEASFQSAPGNTIGTPDITGQGSNLTLKINLAHSRPVNGSSDGGSGPQYISRVMAHEMVHAVMMTTMNFGDLPIWFNEGTAEFIHGADERLKNSIYLAGGGLGATHLDAGVSAVVNNIGSGNYNDWNGTSIDYSTAYLAVRYLDWQIRGTQDGGRISGGTNADNDGIKAVMDYLKNNPTHNLDSALSALHSANKISFSSTAEWINAFKSDINTFANMESQAGIQLNMNVVNGQFAPETDTGSIIGSDVTGISGNAKTAETILPQTDGTNATEVDQPLSGFTIAWPSTSELQNNSDLKIQIGANTGQNMALRFGDMRSTALGISNAGSGLDLSSHTKASKAITKYEQAISFVSSERSKLGSYQNRLEHTIRNLENTAENLQASESAIRDVDMAKEMIAFTKMNILHQAAQAMLSQANMHPQSVLQLLT</sequence>
<dbReference type="RefSeq" id="WP_153724853.1">
    <property type="nucleotide sequence ID" value="NZ_CP045875.1"/>
</dbReference>
<evidence type="ECO:0000313" key="9">
    <source>
        <dbReference type="Proteomes" id="UP000366051"/>
    </source>
</evidence>
<dbReference type="InterPro" id="IPR001492">
    <property type="entry name" value="Flagellin"/>
</dbReference>
<dbReference type="OrthoDB" id="9796789at2"/>
<feature type="coiled-coil region" evidence="5">
    <location>
        <begin position="551"/>
        <end position="582"/>
    </location>
</feature>
<dbReference type="EMBL" id="CP045875">
    <property type="protein sequence ID" value="QGG47493.1"/>
    <property type="molecule type" value="Genomic_DNA"/>
</dbReference>
<dbReference type="SUPFAM" id="SSF64518">
    <property type="entry name" value="Phase 1 flagellin"/>
    <property type="match status" value="1"/>
</dbReference>
<organism evidence="8 9">
    <name type="scientific">Heliorestis convoluta</name>
    <dbReference type="NCBI Taxonomy" id="356322"/>
    <lineage>
        <taxon>Bacteria</taxon>
        <taxon>Bacillati</taxon>
        <taxon>Bacillota</taxon>
        <taxon>Clostridia</taxon>
        <taxon>Eubacteriales</taxon>
        <taxon>Heliobacteriaceae</taxon>
        <taxon>Heliorestis</taxon>
    </lineage>
</organism>
<dbReference type="PANTHER" id="PTHR42792:SF2">
    <property type="entry name" value="FLAGELLIN"/>
    <property type="match status" value="1"/>
</dbReference>
<proteinExistence type="inferred from homology"/>
<keyword evidence="8" id="KW-0966">Cell projection</keyword>
<keyword evidence="3 4" id="KW-0975">Bacterial flagellum</keyword>
<evidence type="ECO:0000256" key="4">
    <source>
        <dbReference type="RuleBase" id="RU362073"/>
    </source>
</evidence>
<dbReference type="InterPro" id="IPR046358">
    <property type="entry name" value="Flagellin_C"/>
</dbReference>
<evidence type="ECO:0000313" key="8">
    <source>
        <dbReference type="EMBL" id="QGG47493.1"/>
    </source>
</evidence>
<comment type="function">
    <text evidence="4">Flagellin is the subunit protein which polymerizes to form the filaments of bacterial flagella.</text>
</comment>
<comment type="subcellular location">
    <subcellularLocation>
        <location evidence="4">Secreted</location>
    </subcellularLocation>
    <subcellularLocation>
        <location evidence="4">Bacterial flagellum</location>
    </subcellularLocation>
</comment>
<dbReference type="Gene3D" id="1.20.1330.10">
    <property type="entry name" value="f41 fragment of flagellin, N-terminal domain"/>
    <property type="match status" value="2"/>
</dbReference>